<dbReference type="Pfam" id="PF12854">
    <property type="entry name" value="PPR_1"/>
    <property type="match status" value="1"/>
</dbReference>
<name>A0ABD3SSK7_9STRA</name>
<dbReference type="InterPro" id="IPR011990">
    <property type="entry name" value="TPR-like_helical_dom_sf"/>
</dbReference>
<comment type="caution">
    <text evidence="3">The sequence shown here is derived from an EMBL/GenBank/DDBJ whole genome shotgun (WGS) entry which is preliminary data.</text>
</comment>
<accession>A0ABD3SSK7</accession>
<feature type="repeat" description="PPR" evidence="2">
    <location>
        <begin position="292"/>
        <end position="326"/>
    </location>
</feature>
<feature type="repeat" description="PPR" evidence="2">
    <location>
        <begin position="257"/>
        <end position="291"/>
    </location>
</feature>
<dbReference type="PANTHER" id="PTHR47447:SF17">
    <property type="entry name" value="OS12G0638900 PROTEIN"/>
    <property type="match status" value="1"/>
</dbReference>
<dbReference type="PANTHER" id="PTHR47447">
    <property type="entry name" value="OS03G0856100 PROTEIN"/>
    <property type="match status" value="1"/>
</dbReference>
<dbReference type="Pfam" id="PF13041">
    <property type="entry name" value="PPR_2"/>
    <property type="match status" value="1"/>
</dbReference>
<evidence type="ECO:0008006" key="5">
    <source>
        <dbReference type="Google" id="ProtNLM"/>
    </source>
</evidence>
<dbReference type="Pfam" id="PF01535">
    <property type="entry name" value="PPR"/>
    <property type="match status" value="1"/>
</dbReference>
<evidence type="ECO:0000256" key="2">
    <source>
        <dbReference type="PROSITE-ProRule" id="PRU00708"/>
    </source>
</evidence>
<gene>
    <name evidence="3" type="ORF">ACHAXA_003120</name>
</gene>
<dbReference type="AlphaFoldDB" id="A0ABD3SSK7"/>
<feature type="repeat" description="PPR" evidence="2">
    <location>
        <begin position="218"/>
        <end position="252"/>
    </location>
</feature>
<dbReference type="Gene3D" id="1.25.40.10">
    <property type="entry name" value="Tetratricopeptide repeat domain"/>
    <property type="match status" value="3"/>
</dbReference>
<dbReference type="InterPro" id="IPR002885">
    <property type="entry name" value="PPR_rpt"/>
</dbReference>
<reference evidence="3 4" key="1">
    <citation type="submission" date="2024-10" db="EMBL/GenBank/DDBJ databases">
        <title>Updated reference genomes for cyclostephanoid diatoms.</title>
        <authorList>
            <person name="Roberts W.R."/>
            <person name="Alverson A.J."/>
        </authorList>
    </citation>
    <scope>NUCLEOTIDE SEQUENCE [LARGE SCALE GENOMIC DNA]</scope>
    <source>
        <strain evidence="3 4">AJA228-03</strain>
    </source>
</reference>
<feature type="repeat" description="PPR" evidence="2">
    <location>
        <begin position="144"/>
        <end position="178"/>
    </location>
</feature>
<dbReference type="PROSITE" id="PS51375">
    <property type="entry name" value="PPR"/>
    <property type="match status" value="6"/>
</dbReference>
<organism evidence="3 4">
    <name type="scientific">Cyclostephanos tholiformis</name>
    <dbReference type="NCBI Taxonomy" id="382380"/>
    <lineage>
        <taxon>Eukaryota</taxon>
        <taxon>Sar</taxon>
        <taxon>Stramenopiles</taxon>
        <taxon>Ochrophyta</taxon>
        <taxon>Bacillariophyta</taxon>
        <taxon>Coscinodiscophyceae</taxon>
        <taxon>Thalassiosirophycidae</taxon>
        <taxon>Stephanodiscales</taxon>
        <taxon>Stephanodiscaceae</taxon>
        <taxon>Cyclostephanos</taxon>
    </lineage>
</organism>
<evidence type="ECO:0000313" key="3">
    <source>
        <dbReference type="EMBL" id="KAL3827386.1"/>
    </source>
</evidence>
<evidence type="ECO:0000256" key="1">
    <source>
        <dbReference type="ARBA" id="ARBA00022737"/>
    </source>
</evidence>
<dbReference type="Proteomes" id="UP001530377">
    <property type="component" value="Unassembled WGS sequence"/>
</dbReference>
<proteinExistence type="predicted"/>
<sequence>MGELLRSMGECTGIGITSHAREIVISGYARRGNWMDAMRTLMEMEVDIDEYERDRDLVGGGNDENVGWVGNDDVYLTVLTSLARANRYDVVNTLLTSMRRRGCRPDVYVYNSLLKLCASDATPRWREALSLLSQCQREPGIKPDLITYTTAMRACARGRKAGKAMELFRAVRDMGTLTLDVYFYTTAMDACAKEGGRRWMVEAMSLLDEMGTRGIVPNEVTYGVAVAACGNAGRWEEALVLLDKMRDAGLRINTITDSFTYSSAIGVCGAAGRWREAVDLIREMKGNGARPNRVAFTSAITACAISRQWESAFEIFKEMKYDGLQPDIVAYNALIGAGMNSNKPKEVYDIWGEMCNMSSSERVSPDIVTLTEVVATLDKAPGRVNRERVDEVFSEAVKRGLILRKDSLDTSLEVDLSSMSFPIARAACRFIFRRIAERSSEDGEIGDLSLITGPPRMREYVREVLRDELTPPVYCMVPKAEQGTLLVKKQVLTNYIRGQ</sequence>
<dbReference type="EMBL" id="JALLPB020000004">
    <property type="protein sequence ID" value="KAL3827386.1"/>
    <property type="molecule type" value="Genomic_DNA"/>
</dbReference>
<dbReference type="NCBIfam" id="TIGR00756">
    <property type="entry name" value="PPR"/>
    <property type="match status" value="4"/>
</dbReference>
<keyword evidence="1" id="KW-0677">Repeat</keyword>
<evidence type="ECO:0000313" key="4">
    <source>
        <dbReference type="Proteomes" id="UP001530377"/>
    </source>
</evidence>
<feature type="repeat" description="PPR" evidence="2">
    <location>
        <begin position="180"/>
        <end position="217"/>
    </location>
</feature>
<keyword evidence="4" id="KW-1185">Reference proteome</keyword>
<feature type="repeat" description="PPR" evidence="2">
    <location>
        <begin position="71"/>
        <end position="105"/>
    </location>
</feature>
<dbReference type="Pfam" id="PF13812">
    <property type="entry name" value="PPR_3"/>
    <property type="match status" value="2"/>
</dbReference>
<protein>
    <recommendedName>
        <fullName evidence="5">Pentatricopeptide repeat-containing protein</fullName>
    </recommendedName>
</protein>